<dbReference type="InterPro" id="IPR051916">
    <property type="entry name" value="GPI-anchor_lipid_remodeler"/>
</dbReference>
<evidence type="ECO:0000313" key="3">
    <source>
        <dbReference type="Proteomes" id="UP000295060"/>
    </source>
</evidence>
<keyword evidence="2" id="KW-0540">Nuclease</keyword>
<dbReference type="GO" id="GO:0016787">
    <property type="term" value="F:hydrolase activity"/>
    <property type="evidence" value="ECO:0007669"/>
    <property type="project" value="UniProtKB-KW"/>
</dbReference>
<dbReference type="Proteomes" id="UP000295060">
    <property type="component" value="Unassembled WGS sequence"/>
</dbReference>
<keyword evidence="3" id="KW-1185">Reference proteome</keyword>
<dbReference type="InterPro" id="IPR036691">
    <property type="entry name" value="Endo/exonu/phosph_ase_sf"/>
</dbReference>
<dbReference type="InterPro" id="IPR005135">
    <property type="entry name" value="Endo/exonuclease/phosphatase"/>
</dbReference>
<gene>
    <name evidence="2" type="ORF">EV137_3498</name>
</gene>
<dbReference type="PANTHER" id="PTHR14859:SF1">
    <property type="entry name" value="PGAP2-INTERACTING PROTEIN"/>
    <property type="match status" value="1"/>
</dbReference>
<feature type="domain" description="Endonuclease/exonuclease/phosphatase" evidence="1">
    <location>
        <begin position="9"/>
        <end position="261"/>
    </location>
</feature>
<dbReference type="GO" id="GO:0004519">
    <property type="term" value="F:endonuclease activity"/>
    <property type="evidence" value="ECO:0007669"/>
    <property type="project" value="UniProtKB-KW"/>
</dbReference>
<dbReference type="SUPFAM" id="SSF56219">
    <property type="entry name" value="DNase I-like"/>
    <property type="match status" value="1"/>
</dbReference>
<dbReference type="Pfam" id="PF03372">
    <property type="entry name" value="Exo_endo_phos"/>
    <property type="match status" value="1"/>
</dbReference>
<name>A0ABY2FF67_9ACTN</name>
<dbReference type="Gene3D" id="3.60.10.10">
    <property type="entry name" value="Endonuclease/exonuclease/phosphatase"/>
    <property type="match status" value="1"/>
</dbReference>
<evidence type="ECO:0000313" key="2">
    <source>
        <dbReference type="EMBL" id="TDW89700.1"/>
    </source>
</evidence>
<accession>A0ABY2FF67</accession>
<reference evidence="2 3" key="1">
    <citation type="submission" date="2019-03" db="EMBL/GenBank/DDBJ databases">
        <title>Genomic Encyclopedia of Type Strains, Phase III (KMG-III): the genomes of soil and plant-associated and newly described type strains.</title>
        <authorList>
            <person name="Whitman W."/>
        </authorList>
    </citation>
    <scope>NUCLEOTIDE SEQUENCE [LARGE SCALE GENOMIC DNA]</scope>
    <source>
        <strain evidence="2 3">VKMAc-2574</strain>
    </source>
</reference>
<evidence type="ECO:0000259" key="1">
    <source>
        <dbReference type="Pfam" id="PF03372"/>
    </source>
</evidence>
<sequence length="279" mass="30363">MADPQLRAMTWNIWWRFGPRWRERQPGILATIERFTPDVIALQEVWGADGTTQADEFADALGFHAVFASPSYPRTPEPVLTPDHDGVELGIALLSRWPIVEHEAIPMPARHRSWDPVALRARVAHPAGPLPIVVACLEHATTFSDDRLAQAALLADLGTDPAADGPCPSLVMGDLNAAADSAVLRPLREVLIDAWTSGNGASDAVTLPSTHPSAPLEAGPELVDQRIDHIFYRPGHEDQLVNVESAVIAGDAVDGTYPSDHRAVVCDFRWRNRTDPPIG</sequence>
<dbReference type="EMBL" id="SODU01000002">
    <property type="protein sequence ID" value="TDW89700.1"/>
    <property type="molecule type" value="Genomic_DNA"/>
</dbReference>
<dbReference type="RefSeq" id="WP_133996631.1">
    <property type="nucleotide sequence ID" value="NZ_SODU01000002.1"/>
</dbReference>
<comment type="caution">
    <text evidence="2">The sequence shown here is derived from an EMBL/GenBank/DDBJ whole genome shotgun (WGS) entry which is preliminary data.</text>
</comment>
<dbReference type="PANTHER" id="PTHR14859">
    <property type="entry name" value="CALCOFLUOR WHITE HYPERSENSITIVE PROTEIN PRECURSOR"/>
    <property type="match status" value="1"/>
</dbReference>
<organism evidence="2 3">
    <name type="scientific">Kribbella pratensis</name>
    <dbReference type="NCBI Taxonomy" id="2512112"/>
    <lineage>
        <taxon>Bacteria</taxon>
        <taxon>Bacillati</taxon>
        <taxon>Actinomycetota</taxon>
        <taxon>Actinomycetes</taxon>
        <taxon>Propionibacteriales</taxon>
        <taxon>Kribbellaceae</taxon>
        <taxon>Kribbella</taxon>
    </lineage>
</organism>
<proteinExistence type="predicted"/>
<keyword evidence="2" id="KW-0378">Hydrolase</keyword>
<keyword evidence="2" id="KW-0255">Endonuclease</keyword>
<protein>
    <submittedName>
        <fullName evidence="2">Endonuclease/exonuclease/phosphatase family metal-dependent hydrolase</fullName>
    </submittedName>
</protein>